<dbReference type="Proteomes" id="UP000575898">
    <property type="component" value="Unassembled WGS sequence"/>
</dbReference>
<dbReference type="GO" id="GO:0016114">
    <property type="term" value="P:terpenoid biosynthetic process"/>
    <property type="evidence" value="ECO:0007669"/>
    <property type="project" value="UniProtKB-UniRule"/>
</dbReference>
<dbReference type="GO" id="GO:0005524">
    <property type="term" value="F:ATP binding"/>
    <property type="evidence" value="ECO:0007669"/>
    <property type="project" value="UniProtKB-UniRule"/>
</dbReference>
<dbReference type="Gene3D" id="3.30.70.890">
    <property type="entry name" value="GHMP kinase, C-terminal domain"/>
    <property type="match status" value="1"/>
</dbReference>
<dbReference type="EC" id="2.7.1.148" evidence="2 10"/>
<dbReference type="RefSeq" id="WP_184037664.1">
    <property type="nucleotide sequence ID" value="NZ_JACHHY010000008.1"/>
</dbReference>
<comment type="pathway">
    <text evidence="10">Isoprenoid biosynthesis; isopentenyl diphosphate biosynthesis via DXP pathway; isopentenyl diphosphate from 1-deoxy-D-xylulose 5-phosphate: step 3/6.</text>
</comment>
<keyword evidence="4 10" id="KW-0808">Transferase</keyword>
<feature type="active site" evidence="10">
    <location>
        <position position="143"/>
    </location>
</feature>
<feature type="domain" description="GHMP kinase C-terminal" evidence="12">
    <location>
        <begin position="211"/>
        <end position="263"/>
    </location>
</feature>
<dbReference type="PANTHER" id="PTHR43527:SF2">
    <property type="entry name" value="4-DIPHOSPHOCYTIDYL-2-C-METHYL-D-ERYTHRITOL KINASE, CHLOROPLASTIC"/>
    <property type="match status" value="1"/>
</dbReference>
<dbReference type="AlphaFoldDB" id="A0A840MN67"/>
<dbReference type="Pfam" id="PF00288">
    <property type="entry name" value="GHMP_kinases_N"/>
    <property type="match status" value="1"/>
</dbReference>
<comment type="function">
    <text evidence="10">Catalyzes the phosphorylation of the position 2 hydroxy group of 4-diphosphocytidyl-2C-methyl-D-erythritol.</text>
</comment>
<proteinExistence type="inferred from homology"/>
<evidence type="ECO:0000313" key="13">
    <source>
        <dbReference type="EMBL" id="MBB5018417.1"/>
    </source>
</evidence>
<dbReference type="SUPFAM" id="SSF55060">
    <property type="entry name" value="GHMP Kinase, C-terminal domain"/>
    <property type="match status" value="1"/>
</dbReference>
<comment type="catalytic activity">
    <reaction evidence="10">
        <text>4-CDP-2-C-methyl-D-erythritol + ATP = 4-CDP-2-C-methyl-D-erythritol 2-phosphate + ADP + H(+)</text>
        <dbReference type="Rhea" id="RHEA:18437"/>
        <dbReference type="ChEBI" id="CHEBI:15378"/>
        <dbReference type="ChEBI" id="CHEBI:30616"/>
        <dbReference type="ChEBI" id="CHEBI:57823"/>
        <dbReference type="ChEBI" id="CHEBI:57919"/>
        <dbReference type="ChEBI" id="CHEBI:456216"/>
        <dbReference type="EC" id="2.7.1.148"/>
    </reaction>
</comment>
<dbReference type="EMBL" id="JACHHY010000008">
    <property type="protein sequence ID" value="MBB5018417.1"/>
    <property type="molecule type" value="Genomic_DNA"/>
</dbReference>
<gene>
    <name evidence="10" type="primary">ispE</name>
    <name evidence="13" type="ORF">HNQ59_001705</name>
</gene>
<dbReference type="GO" id="GO:0019288">
    <property type="term" value="P:isopentenyl diphosphate biosynthetic process, methylerythritol 4-phosphate pathway"/>
    <property type="evidence" value="ECO:0007669"/>
    <property type="project" value="UniProtKB-UniRule"/>
</dbReference>
<dbReference type="InterPro" id="IPR013750">
    <property type="entry name" value="GHMP_kinase_C_dom"/>
</dbReference>
<name>A0A840MN67_9PROT</name>
<keyword evidence="14" id="KW-1185">Reference proteome</keyword>
<evidence type="ECO:0000256" key="5">
    <source>
        <dbReference type="ARBA" id="ARBA00022741"/>
    </source>
</evidence>
<evidence type="ECO:0000256" key="3">
    <source>
        <dbReference type="ARBA" id="ARBA00017473"/>
    </source>
</evidence>
<dbReference type="NCBIfam" id="TIGR00154">
    <property type="entry name" value="ispE"/>
    <property type="match status" value="1"/>
</dbReference>
<dbReference type="UniPathway" id="UPA00056">
    <property type="reaction ID" value="UER00094"/>
</dbReference>
<comment type="similarity">
    <text evidence="1 10">Belongs to the GHMP kinase family. IspE subfamily.</text>
</comment>
<keyword evidence="6 10" id="KW-0418">Kinase</keyword>
<evidence type="ECO:0000256" key="1">
    <source>
        <dbReference type="ARBA" id="ARBA00009684"/>
    </source>
</evidence>
<feature type="binding site" evidence="10">
    <location>
        <begin position="101"/>
        <end position="111"/>
    </location>
    <ligand>
        <name>ATP</name>
        <dbReference type="ChEBI" id="CHEBI:30616"/>
    </ligand>
</feature>
<evidence type="ECO:0000256" key="6">
    <source>
        <dbReference type="ARBA" id="ARBA00022777"/>
    </source>
</evidence>
<evidence type="ECO:0000313" key="14">
    <source>
        <dbReference type="Proteomes" id="UP000575898"/>
    </source>
</evidence>
<keyword evidence="5 10" id="KW-0547">Nucleotide-binding</keyword>
<evidence type="ECO:0000256" key="10">
    <source>
        <dbReference type="HAMAP-Rule" id="MF_00061"/>
    </source>
</evidence>
<comment type="caution">
    <text evidence="13">The sequence shown here is derived from an EMBL/GenBank/DDBJ whole genome shotgun (WGS) entry which is preliminary data.</text>
</comment>
<dbReference type="InterPro" id="IPR004424">
    <property type="entry name" value="IspE"/>
</dbReference>
<feature type="active site" evidence="10">
    <location>
        <position position="18"/>
    </location>
</feature>
<dbReference type="InterPro" id="IPR020568">
    <property type="entry name" value="Ribosomal_Su5_D2-typ_SF"/>
</dbReference>
<dbReference type="PIRSF" id="PIRSF010376">
    <property type="entry name" value="IspE"/>
    <property type="match status" value="1"/>
</dbReference>
<dbReference type="Pfam" id="PF08544">
    <property type="entry name" value="GHMP_kinases_C"/>
    <property type="match status" value="1"/>
</dbReference>
<dbReference type="InterPro" id="IPR036554">
    <property type="entry name" value="GHMP_kinase_C_sf"/>
</dbReference>
<evidence type="ECO:0000256" key="4">
    <source>
        <dbReference type="ARBA" id="ARBA00022679"/>
    </source>
</evidence>
<keyword evidence="8 10" id="KW-0414">Isoprene biosynthesis</keyword>
<evidence type="ECO:0000256" key="2">
    <source>
        <dbReference type="ARBA" id="ARBA00012052"/>
    </source>
</evidence>
<evidence type="ECO:0000256" key="7">
    <source>
        <dbReference type="ARBA" id="ARBA00022840"/>
    </source>
</evidence>
<dbReference type="InterPro" id="IPR006204">
    <property type="entry name" value="GHMP_kinase_N_dom"/>
</dbReference>
<evidence type="ECO:0000256" key="9">
    <source>
        <dbReference type="ARBA" id="ARBA00032554"/>
    </source>
</evidence>
<dbReference type="PANTHER" id="PTHR43527">
    <property type="entry name" value="4-DIPHOSPHOCYTIDYL-2-C-METHYL-D-ERYTHRITOL KINASE, CHLOROPLASTIC"/>
    <property type="match status" value="1"/>
</dbReference>
<dbReference type="InterPro" id="IPR014721">
    <property type="entry name" value="Ribsml_uS5_D2-typ_fold_subgr"/>
</dbReference>
<reference evidence="13 14" key="1">
    <citation type="submission" date="2020-08" db="EMBL/GenBank/DDBJ databases">
        <title>Genomic Encyclopedia of Type Strains, Phase IV (KMG-IV): sequencing the most valuable type-strain genomes for metagenomic binning, comparative biology and taxonomic classification.</title>
        <authorList>
            <person name="Goeker M."/>
        </authorList>
    </citation>
    <scope>NUCLEOTIDE SEQUENCE [LARGE SCALE GENOMIC DNA]</scope>
    <source>
        <strain evidence="13 14">DSM 27165</strain>
    </source>
</reference>
<evidence type="ECO:0000259" key="11">
    <source>
        <dbReference type="Pfam" id="PF00288"/>
    </source>
</evidence>
<evidence type="ECO:0000259" key="12">
    <source>
        <dbReference type="Pfam" id="PF08544"/>
    </source>
</evidence>
<sequence length="283" mass="31128">MLTAPKPGFELSLPAPAKLNLFLHIVGRRPDGYHLLQTAFRFIDFADTLHFRLRTDNHIRRLNDIPGVPEEQDLVVRAARLLQQYTGCRLGAEIEIEKKLPMGGGLGGGSSDAATALLALNKLWQLNLPREQLQEIGLQLGADVPVFIFGHNAFAEGVGEQLQEIQMDEAWYVVIIPPVQVPTAKIFSSERLTRNTPVIKVAAFPDAPTRNDLQPVVCEQYQEVNTAIKMLSQFGEAKMSGSGACVFVELKTRQAAENVVKSLSLEIKSVVARGLDGHPLLSM</sequence>
<dbReference type="HAMAP" id="MF_00061">
    <property type="entry name" value="IspE"/>
    <property type="match status" value="1"/>
</dbReference>
<keyword evidence="7 10" id="KW-0067">ATP-binding</keyword>
<evidence type="ECO:0000256" key="8">
    <source>
        <dbReference type="ARBA" id="ARBA00023229"/>
    </source>
</evidence>
<protein>
    <recommendedName>
        <fullName evidence="3 10">4-diphosphocytidyl-2-C-methyl-D-erythritol kinase</fullName>
        <shortName evidence="10">CMK</shortName>
        <ecNumber evidence="2 10">2.7.1.148</ecNumber>
    </recommendedName>
    <alternativeName>
        <fullName evidence="9 10">4-(cytidine-5'-diphospho)-2-C-methyl-D-erythritol kinase</fullName>
    </alternativeName>
</protein>
<dbReference type="SUPFAM" id="SSF54211">
    <property type="entry name" value="Ribosomal protein S5 domain 2-like"/>
    <property type="match status" value="1"/>
</dbReference>
<dbReference type="Gene3D" id="3.30.230.10">
    <property type="match status" value="1"/>
</dbReference>
<organism evidence="13 14">
    <name type="scientific">Chitinivorax tropicus</name>
    <dbReference type="NCBI Taxonomy" id="714531"/>
    <lineage>
        <taxon>Bacteria</taxon>
        <taxon>Pseudomonadati</taxon>
        <taxon>Pseudomonadota</taxon>
        <taxon>Betaproteobacteria</taxon>
        <taxon>Chitinivorax</taxon>
    </lineage>
</organism>
<feature type="domain" description="GHMP kinase N-terminal" evidence="11">
    <location>
        <begin position="74"/>
        <end position="150"/>
    </location>
</feature>
<accession>A0A840MN67</accession>
<dbReference type="GO" id="GO:0050515">
    <property type="term" value="F:4-(cytidine 5'-diphospho)-2-C-methyl-D-erythritol kinase activity"/>
    <property type="evidence" value="ECO:0007669"/>
    <property type="project" value="UniProtKB-UniRule"/>
</dbReference>